<evidence type="ECO:0000313" key="6">
    <source>
        <dbReference type="EMBL" id="WNQ14033.1"/>
    </source>
</evidence>
<dbReference type="CDD" id="cd05466">
    <property type="entry name" value="PBP2_LTTR_substrate"/>
    <property type="match status" value="1"/>
</dbReference>
<evidence type="ECO:0000256" key="1">
    <source>
        <dbReference type="ARBA" id="ARBA00009437"/>
    </source>
</evidence>
<comment type="similarity">
    <text evidence="1">Belongs to the LysR transcriptional regulatory family.</text>
</comment>
<dbReference type="InterPro" id="IPR005119">
    <property type="entry name" value="LysR_subst-bd"/>
</dbReference>
<dbReference type="PRINTS" id="PR00039">
    <property type="entry name" value="HTHLYSR"/>
</dbReference>
<dbReference type="GO" id="GO:0003700">
    <property type="term" value="F:DNA-binding transcription factor activity"/>
    <property type="evidence" value="ECO:0007669"/>
    <property type="project" value="InterPro"/>
</dbReference>
<evidence type="ECO:0000256" key="2">
    <source>
        <dbReference type="ARBA" id="ARBA00023015"/>
    </source>
</evidence>
<dbReference type="PROSITE" id="PS50931">
    <property type="entry name" value="HTH_LYSR"/>
    <property type="match status" value="1"/>
</dbReference>
<dbReference type="RefSeq" id="WP_315607815.1">
    <property type="nucleotide sequence ID" value="NZ_CP130318.1"/>
</dbReference>
<dbReference type="Pfam" id="PF03466">
    <property type="entry name" value="LysR_substrate"/>
    <property type="match status" value="1"/>
</dbReference>
<dbReference type="PANTHER" id="PTHR30346">
    <property type="entry name" value="TRANSCRIPTIONAL DUAL REGULATOR HCAR-RELATED"/>
    <property type="match status" value="1"/>
</dbReference>
<evidence type="ECO:0000256" key="3">
    <source>
        <dbReference type="ARBA" id="ARBA00023125"/>
    </source>
</evidence>
<dbReference type="Proteomes" id="UP001305702">
    <property type="component" value="Chromosome"/>
</dbReference>
<protein>
    <submittedName>
        <fullName evidence="6">LysR substrate-binding domain-containing protein</fullName>
    </submittedName>
</protein>
<reference evidence="6 7" key="1">
    <citation type="submission" date="2022-02" db="EMBL/GenBank/DDBJ databases">
        <title>Paenibacillus sp. MBLB1776 Whole Genome Shotgun Sequencing.</title>
        <authorList>
            <person name="Hwang C.Y."/>
            <person name="Cho E.-S."/>
            <person name="Seo M.-J."/>
        </authorList>
    </citation>
    <scope>NUCLEOTIDE SEQUENCE [LARGE SCALE GENOMIC DNA]</scope>
    <source>
        <strain evidence="6 7">MBLB1776</strain>
    </source>
</reference>
<evidence type="ECO:0000313" key="7">
    <source>
        <dbReference type="Proteomes" id="UP001305702"/>
    </source>
</evidence>
<feature type="domain" description="HTH lysR-type" evidence="5">
    <location>
        <begin position="1"/>
        <end position="58"/>
    </location>
</feature>
<dbReference type="Pfam" id="PF00126">
    <property type="entry name" value="HTH_1"/>
    <property type="match status" value="1"/>
</dbReference>
<dbReference type="SUPFAM" id="SSF46785">
    <property type="entry name" value="Winged helix' DNA-binding domain"/>
    <property type="match status" value="1"/>
</dbReference>
<keyword evidence="4" id="KW-0804">Transcription</keyword>
<gene>
    <name evidence="6" type="ORF">MJA45_13740</name>
</gene>
<dbReference type="SUPFAM" id="SSF53850">
    <property type="entry name" value="Periplasmic binding protein-like II"/>
    <property type="match status" value="1"/>
</dbReference>
<dbReference type="PANTHER" id="PTHR30346:SF31">
    <property type="entry name" value="LYSR SUBSTRATE-BINDING"/>
    <property type="match status" value="1"/>
</dbReference>
<dbReference type="GO" id="GO:0032993">
    <property type="term" value="C:protein-DNA complex"/>
    <property type="evidence" value="ECO:0007669"/>
    <property type="project" value="TreeGrafter"/>
</dbReference>
<proteinExistence type="inferred from homology"/>
<keyword evidence="7" id="KW-1185">Reference proteome</keyword>
<sequence length="300" mass="33501">MELKQLEYFMAICEELHFSRAAEKMGVSAPNISQQIRKLEEELGVLLFDRVGKTIVLTEAGAILQEHGAAVFGHLQQASDAIADLKQMRGGSLSIGVLPGDADLLFNALLLDFHQTYPTISLSLLETMKVTEQVLDRSLDVGVTIGPVNDERLTSIPLFNEEFSLAVSRRDPLAAENFISLNRLHTLKMVMFPPEHQCRKLIDRFCQDKGFAVQPHMVTTTLSSLLQMVQSGVGACVLPRLLLENLQNPDIQVVPLRNPTPSQDICLIYRSDRYIGYAMRTFIKTLRAYIETAIKQSKSS</sequence>
<dbReference type="Gene3D" id="3.40.190.290">
    <property type="match status" value="1"/>
</dbReference>
<dbReference type="FunFam" id="1.10.10.10:FF:000001">
    <property type="entry name" value="LysR family transcriptional regulator"/>
    <property type="match status" value="1"/>
</dbReference>
<dbReference type="InterPro" id="IPR036390">
    <property type="entry name" value="WH_DNA-bd_sf"/>
</dbReference>
<keyword evidence="2" id="KW-0805">Transcription regulation</keyword>
<dbReference type="InterPro" id="IPR000847">
    <property type="entry name" value="LysR_HTH_N"/>
</dbReference>
<dbReference type="KEGG" id="paun:MJA45_13740"/>
<dbReference type="Gene3D" id="1.10.10.10">
    <property type="entry name" value="Winged helix-like DNA-binding domain superfamily/Winged helix DNA-binding domain"/>
    <property type="match status" value="1"/>
</dbReference>
<name>A0AA96LIQ6_9BACL</name>
<dbReference type="AlphaFoldDB" id="A0AA96LIQ6"/>
<evidence type="ECO:0000259" key="5">
    <source>
        <dbReference type="PROSITE" id="PS50931"/>
    </source>
</evidence>
<dbReference type="EMBL" id="CP130318">
    <property type="protein sequence ID" value="WNQ14033.1"/>
    <property type="molecule type" value="Genomic_DNA"/>
</dbReference>
<dbReference type="GO" id="GO:0003677">
    <property type="term" value="F:DNA binding"/>
    <property type="evidence" value="ECO:0007669"/>
    <property type="project" value="UniProtKB-KW"/>
</dbReference>
<dbReference type="InterPro" id="IPR036388">
    <property type="entry name" value="WH-like_DNA-bd_sf"/>
</dbReference>
<keyword evidence="3" id="KW-0238">DNA-binding</keyword>
<accession>A0AA96LIQ6</accession>
<organism evidence="6 7">
    <name type="scientific">Paenibacillus aurantius</name>
    <dbReference type="NCBI Taxonomy" id="2918900"/>
    <lineage>
        <taxon>Bacteria</taxon>
        <taxon>Bacillati</taxon>
        <taxon>Bacillota</taxon>
        <taxon>Bacilli</taxon>
        <taxon>Bacillales</taxon>
        <taxon>Paenibacillaceae</taxon>
        <taxon>Paenibacillus</taxon>
    </lineage>
</organism>
<evidence type="ECO:0000256" key="4">
    <source>
        <dbReference type="ARBA" id="ARBA00023163"/>
    </source>
</evidence>